<dbReference type="EMBL" id="JAODWD010000001">
    <property type="protein sequence ID" value="MCT7657193.1"/>
    <property type="molecule type" value="Genomic_DNA"/>
</dbReference>
<dbReference type="PROSITE" id="PS50977">
    <property type="entry name" value="HTH_TETR_2"/>
    <property type="match status" value="1"/>
</dbReference>
<dbReference type="PANTHER" id="PTHR30055:SF234">
    <property type="entry name" value="HTH-TYPE TRANSCRIPTIONAL REGULATOR BETI"/>
    <property type="match status" value="1"/>
</dbReference>
<dbReference type="InterPro" id="IPR050109">
    <property type="entry name" value="HTH-type_TetR-like_transc_reg"/>
</dbReference>
<keyword evidence="3" id="KW-0804">Transcription</keyword>
<dbReference type="PANTHER" id="PTHR30055">
    <property type="entry name" value="HTH-TYPE TRANSCRIPTIONAL REGULATOR RUTR"/>
    <property type="match status" value="1"/>
</dbReference>
<feature type="region of interest" description="Disordered" evidence="5">
    <location>
        <begin position="1"/>
        <end position="24"/>
    </location>
</feature>
<feature type="domain" description="HTH tetR-type" evidence="7">
    <location>
        <begin position="23"/>
        <end position="83"/>
    </location>
</feature>
<feature type="DNA-binding region" description="H-T-H motif" evidence="4">
    <location>
        <begin position="46"/>
        <end position="65"/>
    </location>
</feature>
<protein>
    <submittedName>
        <fullName evidence="8">TetR/AcrR family transcriptional regulator</fullName>
    </submittedName>
</protein>
<dbReference type="Proteomes" id="UP001206639">
    <property type="component" value="Unassembled WGS sequence"/>
</dbReference>
<keyword evidence="2 4" id="KW-0238">DNA-binding</keyword>
<proteinExistence type="predicted"/>
<reference evidence="9" key="1">
    <citation type="submission" date="2023-07" db="EMBL/GenBank/DDBJ databases">
        <authorList>
            <person name="Deng Y."/>
            <person name="Zhang Y.-Q."/>
        </authorList>
    </citation>
    <scope>NUCLEOTIDE SEQUENCE [LARGE SCALE GENOMIC DNA]</scope>
    <source>
        <strain evidence="9">CPCC 205710</strain>
    </source>
</reference>
<evidence type="ECO:0000313" key="8">
    <source>
        <dbReference type="EMBL" id="MCT7657193.1"/>
    </source>
</evidence>
<dbReference type="InterPro" id="IPR001647">
    <property type="entry name" value="HTH_TetR"/>
</dbReference>
<feature type="transmembrane region" description="Helical" evidence="6">
    <location>
        <begin position="174"/>
        <end position="195"/>
    </location>
</feature>
<dbReference type="InterPro" id="IPR009057">
    <property type="entry name" value="Homeodomain-like_sf"/>
</dbReference>
<dbReference type="Gene3D" id="1.10.357.10">
    <property type="entry name" value="Tetracycline Repressor, domain 2"/>
    <property type="match status" value="1"/>
</dbReference>
<organism evidence="8 9">
    <name type="scientific">Mycobacterium deserti</name>
    <dbReference type="NCBI Taxonomy" id="2978347"/>
    <lineage>
        <taxon>Bacteria</taxon>
        <taxon>Bacillati</taxon>
        <taxon>Actinomycetota</taxon>
        <taxon>Actinomycetes</taxon>
        <taxon>Mycobacteriales</taxon>
        <taxon>Mycobacteriaceae</taxon>
        <taxon>Mycobacterium</taxon>
    </lineage>
</organism>
<gene>
    <name evidence="8" type="ORF">N4S67_02005</name>
</gene>
<evidence type="ECO:0000256" key="4">
    <source>
        <dbReference type="PROSITE-ProRule" id="PRU00335"/>
    </source>
</evidence>
<name>A0ABT2M4K6_9MYCO</name>
<evidence type="ECO:0000256" key="5">
    <source>
        <dbReference type="SAM" id="MobiDB-lite"/>
    </source>
</evidence>
<keyword evidence="6" id="KW-0472">Membrane</keyword>
<evidence type="ECO:0000259" key="7">
    <source>
        <dbReference type="PROSITE" id="PS50977"/>
    </source>
</evidence>
<keyword evidence="1" id="KW-0805">Transcription regulation</keyword>
<evidence type="ECO:0000256" key="2">
    <source>
        <dbReference type="ARBA" id="ARBA00023125"/>
    </source>
</evidence>
<evidence type="ECO:0000256" key="6">
    <source>
        <dbReference type="SAM" id="Phobius"/>
    </source>
</evidence>
<dbReference type="PRINTS" id="PR00455">
    <property type="entry name" value="HTHTETR"/>
</dbReference>
<evidence type="ECO:0000256" key="1">
    <source>
        <dbReference type="ARBA" id="ARBA00023015"/>
    </source>
</evidence>
<evidence type="ECO:0000313" key="9">
    <source>
        <dbReference type="Proteomes" id="UP001206639"/>
    </source>
</evidence>
<keyword evidence="9" id="KW-1185">Reference proteome</keyword>
<dbReference type="SUPFAM" id="SSF46689">
    <property type="entry name" value="Homeodomain-like"/>
    <property type="match status" value="1"/>
</dbReference>
<accession>A0ABT2M4K6</accession>
<keyword evidence="6" id="KW-1133">Transmembrane helix</keyword>
<sequence>MPVKKDASERTYAPRTGPRVRRGSAPKLLLEAAQQLFAERGPHAATTKQIAERAKVSEDLIFRYYGSKNGLLKEAVFRPMIEMIESVTPEWVAAQAESSDSAHERSKAFVGMLYDMVHNNRTIAMSMVQVLLGDPGQFDDEDLHRLSSSLFEPEAPWFDQFLIDRGLRRGDAKLQLRMIMILIGSVAAFLGGTYVNDEVPDRDAIIEELVQFIHVGLKFPD</sequence>
<evidence type="ECO:0000256" key="3">
    <source>
        <dbReference type="ARBA" id="ARBA00023163"/>
    </source>
</evidence>
<keyword evidence="6" id="KW-0812">Transmembrane</keyword>
<dbReference type="Pfam" id="PF00440">
    <property type="entry name" value="TetR_N"/>
    <property type="match status" value="1"/>
</dbReference>
<comment type="caution">
    <text evidence="8">The sequence shown here is derived from an EMBL/GenBank/DDBJ whole genome shotgun (WGS) entry which is preliminary data.</text>
</comment>
<dbReference type="RefSeq" id="WP_260991262.1">
    <property type="nucleotide sequence ID" value="NZ_JAODWD010000001.1"/>
</dbReference>